<evidence type="ECO:0000313" key="1">
    <source>
        <dbReference type="EMBL" id="KEY64483.1"/>
    </source>
</evidence>
<dbReference type="Proteomes" id="UP000028045">
    <property type="component" value="Unassembled WGS sequence"/>
</dbReference>
<reference evidence="1 2" key="1">
    <citation type="journal article" date="2014" name="BMC Genomics">
        <title>Comparative genome sequencing reveals chemotype-specific gene clusters in the toxigenic black mold Stachybotrys.</title>
        <authorList>
            <person name="Semeiks J."/>
            <person name="Borek D."/>
            <person name="Otwinowski Z."/>
            <person name="Grishin N.V."/>
        </authorList>
    </citation>
    <scope>NUCLEOTIDE SEQUENCE [LARGE SCALE GENOMIC DNA]</scope>
    <source>
        <strain evidence="2">CBS 109288 / IBT 7711</strain>
    </source>
</reference>
<dbReference type="OrthoDB" id="5278907at2759"/>
<sequence>MFATPLRRLGQIARKTSRAPPAPVGNNPHKARKLWPPDFEALNPQQQLRFEKKYKRRVILASRAPRWDKAVKLTQFIAITGSDRFAATIGYLVFYGEFEWWGREYTPYDEIRRHVRNLFGVLDQEKRYERRKDAPEYIPPTEPRESK</sequence>
<name>A0A084AGQ4_STACB</name>
<dbReference type="EMBL" id="KL648736">
    <property type="protein sequence ID" value="KEY64483.1"/>
    <property type="molecule type" value="Genomic_DNA"/>
</dbReference>
<dbReference type="AlphaFoldDB" id="A0A084AGQ4"/>
<dbReference type="HOGENOM" id="CLU_115534_1_0_1"/>
<proteinExistence type="predicted"/>
<evidence type="ECO:0000313" key="2">
    <source>
        <dbReference type="Proteomes" id="UP000028045"/>
    </source>
</evidence>
<gene>
    <name evidence="1" type="ORF">S7711_07231</name>
</gene>
<accession>A0A084AGQ4</accession>
<protein>
    <submittedName>
        <fullName evidence="1">Uncharacterized protein</fullName>
    </submittedName>
</protein>
<organism evidence="1 2">
    <name type="scientific">Stachybotrys chartarum (strain CBS 109288 / IBT 7711)</name>
    <name type="common">Toxic black mold</name>
    <name type="synonym">Stilbospora chartarum</name>
    <dbReference type="NCBI Taxonomy" id="1280523"/>
    <lineage>
        <taxon>Eukaryota</taxon>
        <taxon>Fungi</taxon>
        <taxon>Dikarya</taxon>
        <taxon>Ascomycota</taxon>
        <taxon>Pezizomycotina</taxon>
        <taxon>Sordariomycetes</taxon>
        <taxon>Hypocreomycetidae</taxon>
        <taxon>Hypocreales</taxon>
        <taxon>Stachybotryaceae</taxon>
        <taxon>Stachybotrys</taxon>
    </lineage>
</organism>
<keyword evidence="2" id="KW-1185">Reference proteome</keyword>